<dbReference type="RefSeq" id="WP_150014900.1">
    <property type="nucleotide sequence ID" value="NZ_VWVM01000005.1"/>
</dbReference>
<keyword evidence="2 7" id="KW-0479">Metal-binding</keyword>
<evidence type="ECO:0000259" key="8">
    <source>
        <dbReference type="PROSITE" id="PS51471"/>
    </source>
</evidence>
<comment type="caution">
    <text evidence="9">The sequence shown here is derived from an EMBL/GenBank/DDBJ whole genome shotgun (WGS) entry which is preliminary data.</text>
</comment>
<dbReference type="Proteomes" id="UP000324255">
    <property type="component" value="Unassembled WGS sequence"/>
</dbReference>
<dbReference type="EMBL" id="VWVM01000005">
    <property type="protein sequence ID" value="KAA6126047.1"/>
    <property type="molecule type" value="Genomic_DNA"/>
</dbReference>
<keyword evidence="5 7" id="KW-0560">Oxidoreductase</keyword>
<keyword evidence="10" id="KW-1185">Reference proteome</keyword>
<dbReference type="Pfam" id="PF13640">
    <property type="entry name" value="2OG-FeII_Oxy_3"/>
    <property type="match status" value="1"/>
</dbReference>
<proteinExistence type="inferred from homology"/>
<dbReference type="InterPro" id="IPR023550">
    <property type="entry name" value="PKHD_hydroxylase"/>
</dbReference>
<evidence type="ECO:0000256" key="4">
    <source>
        <dbReference type="ARBA" id="ARBA00022964"/>
    </source>
</evidence>
<feature type="binding site" evidence="7">
    <location>
        <position position="98"/>
    </location>
    <ligand>
        <name>Fe cation</name>
        <dbReference type="ChEBI" id="CHEBI:24875"/>
    </ligand>
</feature>
<dbReference type="GO" id="GO:0005506">
    <property type="term" value="F:iron ion binding"/>
    <property type="evidence" value="ECO:0007669"/>
    <property type="project" value="UniProtKB-UniRule"/>
</dbReference>
<dbReference type="InterPro" id="IPR041097">
    <property type="entry name" value="PKHD_C"/>
</dbReference>
<evidence type="ECO:0000313" key="10">
    <source>
        <dbReference type="Proteomes" id="UP000324255"/>
    </source>
</evidence>
<dbReference type="GO" id="GO:0006879">
    <property type="term" value="P:intracellular iron ion homeostasis"/>
    <property type="evidence" value="ECO:0007669"/>
    <property type="project" value="TreeGrafter"/>
</dbReference>
<dbReference type="PANTHER" id="PTHR41536:SF1">
    <property type="entry name" value="PKHD-TYPE HYDROXYLASE YBIX"/>
    <property type="match status" value="1"/>
</dbReference>
<feature type="domain" description="Fe2OG dioxygenase" evidence="8">
    <location>
        <begin position="78"/>
        <end position="172"/>
    </location>
</feature>
<keyword evidence="6 7" id="KW-0408">Iron</keyword>
<dbReference type="GO" id="GO:0006974">
    <property type="term" value="P:DNA damage response"/>
    <property type="evidence" value="ECO:0007669"/>
    <property type="project" value="TreeGrafter"/>
</dbReference>
<organism evidence="9 10">
    <name type="scientific">Candidatus Pantoea gossypiicola</name>
    <dbReference type="NCBI Taxonomy" id="2608008"/>
    <lineage>
        <taxon>Bacteria</taxon>
        <taxon>Pseudomonadati</taxon>
        <taxon>Pseudomonadota</taxon>
        <taxon>Gammaproteobacteria</taxon>
        <taxon>Enterobacterales</taxon>
        <taxon>Erwiniaceae</taxon>
        <taxon>Pantoea</taxon>
    </lineage>
</organism>
<dbReference type="SMART" id="SM00702">
    <property type="entry name" value="P4Hc"/>
    <property type="match status" value="1"/>
</dbReference>
<comment type="cofactor">
    <cofactor evidence="7">
        <name>Fe(2+)</name>
        <dbReference type="ChEBI" id="CHEBI:29033"/>
    </cofactor>
    <text evidence="7">Binds 1 Fe(2+) ion per subunit.</text>
</comment>
<dbReference type="GO" id="GO:0016706">
    <property type="term" value="F:2-oxoglutarate-dependent dioxygenase activity"/>
    <property type="evidence" value="ECO:0007669"/>
    <property type="project" value="UniProtKB-UniRule"/>
</dbReference>
<evidence type="ECO:0000256" key="1">
    <source>
        <dbReference type="ARBA" id="ARBA00001961"/>
    </source>
</evidence>
<comment type="cofactor">
    <cofactor evidence="1 7">
        <name>L-ascorbate</name>
        <dbReference type="ChEBI" id="CHEBI:38290"/>
    </cofactor>
</comment>
<dbReference type="PANTHER" id="PTHR41536">
    <property type="entry name" value="PKHD-TYPE HYDROXYLASE YBIX"/>
    <property type="match status" value="1"/>
</dbReference>
<dbReference type="Gene3D" id="4.10.860.20">
    <property type="entry name" value="Rabenosyn, Rab binding domain"/>
    <property type="match status" value="1"/>
</dbReference>
<name>A0AB34CLQ0_9GAMM</name>
<dbReference type="InterPro" id="IPR044862">
    <property type="entry name" value="Pro_4_hyd_alph_FE2OG_OXY"/>
</dbReference>
<dbReference type="AlphaFoldDB" id="A0AB34CLQ0"/>
<evidence type="ECO:0000313" key="9">
    <source>
        <dbReference type="EMBL" id="KAA6126047.1"/>
    </source>
</evidence>
<evidence type="ECO:0000256" key="5">
    <source>
        <dbReference type="ARBA" id="ARBA00023002"/>
    </source>
</evidence>
<dbReference type="NCBIfam" id="NF003974">
    <property type="entry name" value="PRK05467.1-3"/>
    <property type="match status" value="1"/>
</dbReference>
<feature type="binding site" evidence="7">
    <location>
        <position position="153"/>
    </location>
    <ligand>
        <name>Fe cation</name>
        <dbReference type="ChEBI" id="CHEBI:24875"/>
    </ligand>
</feature>
<dbReference type="GO" id="GO:0031418">
    <property type="term" value="F:L-ascorbic acid binding"/>
    <property type="evidence" value="ECO:0007669"/>
    <property type="project" value="UniProtKB-KW"/>
</dbReference>
<evidence type="ECO:0000256" key="3">
    <source>
        <dbReference type="ARBA" id="ARBA00022896"/>
    </source>
</evidence>
<dbReference type="NCBIfam" id="NF003975">
    <property type="entry name" value="PRK05467.1-4"/>
    <property type="match status" value="1"/>
</dbReference>
<dbReference type="InterPro" id="IPR006620">
    <property type="entry name" value="Pro_4_hyd_alph"/>
</dbReference>
<keyword evidence="3 7" id="KW-0847">Vitamin C</keyword>
<feature type="binding site" evidence="7">
    <location>
        <position position="96"/>
    </location>
    <ligand>
        <name>Fe cation</name>
        <dbReference type="ChEBI" id="CHEBI:24875"/>
    </ligand>
</feature>
<protein>
    <submittedName>
        <fullName evidence="9">Fe2+-dependent dioxygenase</fullName>
    </submittedName>
</protein>
<evidence type="ECO:0000256" key="7">
    <source>
        <dbReference type="HAMAP-Rule" id="MF_00657"/>
    </source>
</evidence>
<dbReference type="InterPro" id="IPR005123">
    <property type="entry name" value="Oxoglu/Fe-dep_dioxygenase_dom"/>
</dbReference>
<dbReference type="HAMAP" id="MF_00657">
    <property type="entry name" value="Hydroxyl_YbiX"/>
    <property type="match status" value="1"/>
</dbReference>
<evidence type="ECO:0000256" key="6">
    <source>
        <dbReference type="ARBA" id="ARBA00023004"/>
    </source>
</evidence>
<dbReference type="PROSITE" id="PS51471">
    <property type="entry name" value="FE2OG_OXY"/>
    <property type="match status" value="1"/>
</dbReference>
<dbReference type="Gene3D" id="2.60.120.620">
    <property type="entry name" value="q2cbj1_9rhob like domain"/>
    <property type="match status" value="1"/>
</dbReference>
<evidence type="ECO:0000256" key="2">
    <source>
        <dbReference type="ARBA" id="ARBA00022723"/>
    </source>
</evidence>
<keyword evidence="4 7" id="KW-0223">Dioxygenase</keyword>
<gene>
    <name evidence="9" type="ORF">F3I20_08885</name>
</gene>
<sequence>MLVVITNLLNSNEAGLLCEKMRHAGYVDGRVTAGREARPVKRNQQVARTDPALADMQKLVTDRLMSNDLFRMAVRPKIILPPMFSRYESGMEYGNHVDNSIMRGVRTDVSVTIFLSDPDQYEGGQLVMDSPGGEREVKLPAGYAVTYPTTSLHRVAPVVSGERLAAVTWVRSFVRNAADRETLFDLDTARHRLFELLGKTPEMDLLAKTQSNLLRRWVED</sequence>
<reference evidence="9 10" key="1">
    <citation type="submission" date="2019-09" db="EMBL/GenBank/DDBJ databases">
        <title>Genomic diversity of phyloplane-associated Pantoea species in Pakistan cotton crop.</title>
        <authorList>
            <person name="Tufail M.R."/>
            <person name="Cook D.R."/>
        </authorList>
    </citation>
    <scope>NUCLEOTIDE SEQUENCE [LARGE SCALE GENOMIC DNA]</scope>
    <source>
        <strain evidence="9 10">B_8</strain>
    </source>
</reference>
<dbReference type="Pfam" id="PF18331">
    <property type="entry name" value="PKHD_C"/>
    <property type="match status" value="1"/>
</dbReference>
<accession>A0AB34CLQ0</accession>
<feature type="binding site" evidence="7">
    <location>
        <position position="163"/>
    </location>
    <ligand>
        <name>2-oxoglutarate</name>
        <dbReference type="ChEBI" id="CHEBI:16810"/>
    </ligand>
</feature>